<feature type="chain" id="PRO_5034487178" description="alpha-1,2-Mannosidase" evidence="9">
    <location>
        <begin position="27"/>
        <end position="900"/>
    </location>
</feature>
<organism evidence="11 12">
    <name type="scientific">Leucocoprinus leucothites</name>
    <dbReference type="NCBI Taxonomy" id="201217"/>
    <lineage>
        <taxon>Eukaryota</taxon>
        <taxon>Fungi</taxon>
        <taxon>Dikarya</taxon>
        <taxon>Basidiomycota</taxon>
        <taxon>Agaricomycotina</taxon>
        <taxon>Agaricomycetes</taxon>
        <taxon>Agaricomycetidae</taxon>
        <taxon>Agaricales</taxon>
        <taxon>Agaricineae</taxon>
        <taxon>Agaricaceae</taxon>
        <taxon>Leucocoprinus</taxon>
    </lineage>
</organism>
<dbReference type="PANTHER" id="PTHR45679:SF5">
    <property type="entry name" value="ER DEGRADATION-ENHANCING ALPHA-MANNOSIDASE-LIKE PROTEIN 1"/>
    <property type="match status" value="1"/>
</dbReference>
<feature type="active site" description="Proton donor" evidence="5">
    <location>
        <position position="141"/>
    </location>
</feature>
<evidence type="ECO:0000313" key="11">
    <source>
        <dbReference type="EMBL" id="KAF5363670.1"/>
    </source>
</evidence>
<dbReference type="GO" id="GO:0004571">
    <property type="term" value="F:mannosyl-oligosaccharide 1,2-alpha-mannosidase activity"/>
    <property type="evidence" value="ECO:0007669"/>
    <property type="project" value="InterPro"/>
</dbReference>
<feature type="compositionally biased region" description="Polar residues" evidence="8">
    <location>
        <begin position="845"/>
        <end position="855"/>
    </location>
</feature>
<gene>
    <name evidence="11" type="ORF">D9756_000700</name>
</gene>
<evidence type="ECO:0000256" key="2">
    <source>
        <dbReference type="ARBA" id="ARBA00007658"/>
    </source>
</evidence>
<dbReference type="InterPro" id="IPR044674">
    <property type="entry name" value="EDEM1/2/3"/>
</dbReference>
<feature type="active site" evidence="5">
    <location>
        <position position="396"/>
    </location>
</feature>
<keyword evidence="7" id="KW-0326">Glycosidase</keyword>
<feature type="signal peptide" evidence="9">
    <location>
        <begin position="1"/>
        <end position="26"/>
    </location>
</feature>
<dbReference type="CDD" id="cd00538">
    <property type="entry name" value="PA"/>
    <property type="match status" value="1"/>
</dbReference>
<evidence type="ECO:0000256" key="1">
    <source>
        <dbReference type="ARBA" id="ARBA00004240"/>
    </source>
</evidence>
<reference evidence="11 12" key="1">
    <citation type="journal article" date="2020" name="ISME J.">
        <title>Uncovering the hidden diversity of litter-decomposition mechanisms in mushroom-forming fungi.</title>
        <authorList>
            <person name="Floudas D."/>
            <person name="Bentzer J."/>
            <person name="Ahren D."/>
            <person name="Johansson T."/>
            <person name="Persson P."/>
            <person name="Tunlid A."/>
        </authorList>
    </citation>
    <scope>NUCLEOTIDE SEQUENCE [LARGE SCALE GENOMIC DNA]</scope>
    <source>
        <strain evidence="11 12">CBS 146.42</strain>
    </source>
</reference>
<keyword evidence="9" id="KW-0732">Signal</keyword>
<comment type="subcellular location">
    <subcellularLocation>
        <location evidence="1">Endoplasmic reticulum</location>
    </subcellularLocation>
</comment>
<dbReference type="GO" id="GO:0044322">
    <property type="term" value="C:endoplasmic reticulum quality control compartment"/>
    <property type="evidence" value="ECO:0007669"/>
    <property type="project" value="GOC"/>
</dbReference>
<proteinExistence type="inferred from homology"/>
<evidence type="ECO:0000313" key="12">
    <source>
        <dbReference type="Proteomes" id="UP000559027"/>
    </source>
</evidence>
<feature type="active site" description="Proton donor" evidence="5">
    <location>
        <position position="377"/>
    </location>
</feature>
<dbReference type="GO" id="GO:0005975">
    <property type="term" value="P:carbohydrate metabolic process"/>
    <property type="evidence" value="ECO:0007669"/>
    <property type="project" value="InterPro"/>
</dbReference>
<dbReference type="InterPro" id="IPR003137">
    <property type="entry name" value="PA_domain"/>
</dbReference>
<dbReference type="PANTHER" id="PTHR45679">
    <property type="entry name" value="ER DEGRADATION-ENHANCING ALPHA-MANNOSIDASE-LIKE PROTEIN 2"/>
    <property type="match status" value="1"/>
</dbReference>
<dbReference type="GO" id="GO:0036503">
    <property type="term" value="P:ERAD pathway"/>
    <property type="evidence" value="ECO:0007669"/>
    <property type="project" value="UniProtKB-ARBA"/>
</dbReference>
<sequence>MHWRQFFPECLFLALLASLQIPRWLANTSASPLGGSGWSTQRKLAARQRTRELFYHGYDNYMTYAFPLDELTPLSCSGQGPDWENPANIAANDVAGNFSLTLVDVLDTLVILDDREGFEKAVQNVIQWVQFDVNTKPQVFETTIRVLGGLLSGHIFASRQGQPFFLSWYRGELLELARDLGNRLLPAFSTRTGLPFARVNLRKGVLRGETLETCTAGAGSLILEFATLSRLTGDERYEKAAYKAFFALWNRKSEIGLVGNTINTWNGEWIAPEVSSIGAGVDSFFEYALKWYIMSGEIEFLDVWDDAYAAIMRYSRGADGYWYRPVNMITGDAAYFTVDSLSAFWPGLQVLAGDVQSAIKLHMLYYNLWREHSGLPEVYDTNYKKATSHQYPLRPEFIESTWYLYRATRDPFYLDVGERVLQDLIARARVDCGLTGIQDLRTNKRDDRMESFALSETLKYLYLLFDEDNFIHRDDSNYVFTTEGHILSLDKEHLRPMPPSRRKMRPVDNHQCPVYKPFIETPNNHSIDSGLIRGIRSRSDYDYARKLLGVPASSVEIDAWSPNGWCEIPVAESFSYDFILSSDGRVVPEDLSPNRFKLEPIVDGFIIHNITGIRTQIVRRLDDQGYDIRKLGHYHVRPGHIVYINDSTIFAPSAEESTPIVSRGTRGADVQLRLFFNILDPKIGIQLANMGGSDLSLRLNAFTAFFGADLSTHVAEPRHKPPRMAEPGGLPLFRESGNLQGCLPYKHVYPDSILVVERGVCTFLEKLLEARHAGAAGVIVISNEEVAINPTADADEAEEAGDISDVGLLLLTQTSGKVLLHLMETIETLGAGQVMMAIHRDPLAGSSNRGTSYQKPQGEEMQETSDQDQEDEKQDKNHDTTNPRILYINGHPLLNTRLLV</sequence>
<dbReference type="Gene3D" id="3.50.30.30">
    <property type="match status" value="1"/>
</dbReference>
<dbReference type="InterPro" id="IPR012341">
    <property type="entry name" value="6hp_glycosidase-like_sf"/>
</dbReference>
<dbReference type="GO" id="GO:1904380">
    <property type="term" value="P:endoplasmic reticulum mannose trimming"/>
    <property type="evidence" value="ECO:0007669"/>
    <property type="project" value="InterPro"/>
</dbReference>
<dbReference type="Proteomes" id="UP000559027">
    <property type="component" value="Unassembled WGS sequence"/>
</dbReference>
<evidence type="ECO:0000256" key="8">
    <source>
        <dbReference type="SAM" id="MobiDB-lite"/>
    </source>
</evidence>
<keyword evidence="12" id="KW-1185">Reference proteome</keyword>
<evidence type="ECO:0000256" key="9">
    <source>
        <dbReference type="SAM" id="SignalP"/>
    </source>
</evidence>
<dbReference type="GO" id="GO:0016020">
    <property type="term" value="C:membrane"/>
    <property type="evidence" value="ECO:0007669"/>
    <property type="project" value="InterPro"/>
</dbReference>
<dbReference type="AlphaFoldDB" id="A0A8H5GF59"/>
<feature type="active site" evidence="5">
    <location>
        <position position="282"/>
    </location>
</feature>
<keyword evidence="3" id="KW-0256">Endoplasmic reticulum</keyword>
<evidence type="ECO:0000256" key="3">
    <source>
        <dbReference type="ARBA" id="ARBA00022824"/>
    </source>
</evidence>
<dbReference type="PRINTS" id="PR00747">
    <property type="entry name" value="GLYHDRLASE47"/>
</dbReference>
<feature type="compositionally biased region" description="Acidic residues" evidence="8">
    <location>
        <begin position="860"/>
        <end position="872"/>
    </location>
</feature>
<comment type="similarity">
    <text evidence="2 7">Belongs to the glycosyl hydrolase 47 family.</text>
</comment>
<keyword evidence="6" id="KW-0106">Calcium</keyword>
<name>A0A8H5GF59_9AGAR</name>
<evidence type="ECO:0000256" key="7">
    <source>
        <dbReference type="RuleBase" id="RU361193"/>
    </source>
</evidence>
<dbReference type="Pfam" id="PF02225">
    <property type="entry name" value="PA"/>
    <property type="match status" value="1"/>
</dbReference>
<dbReference type="InterPro" id="IPR046450">
    <property type="entry name" value="PA_dom_sf"/>
</dbReference>
<dbReference type="SUPFAM" id="SSF52025">
    <property type="entry name" value="PA domain"/>
    <property type="match status" value="1"/>
</dbReference>
<evidence type="ECO:0000259" key="10">
    <source>
        <dbReference type="Pfam" id="PF02225"/>
    </source>
</evidence>
<dbReference type="EC" id="3.2.1.-" evidence="7"/>
<feature type="domain" description="PA" evidence="10">
    <location>
        <begin position="750"/>
        <end position="817"/>
    </location>
</feature>
<comment type="caution">
    <text evidence="11">The sequence shown here is derived from an EMBL/GenBank/DDBJ whole genome shotgun (WGS) entry which is preliminary data.</text>
</comment>
<keyword evidence="6" id="KW-0479">Metal-binding</keyword>
<dbReference type="InterPro" id="IPR036026">
    <property type="entry name" value="Seven-hairpin_glycosidases"/>
</dbReference>
<protein>
    <recommendedName>
        <fullName evidence="7">alpha-1,2-Mannosidase</fullName>
        <ecNumber evidence="7">3.2.1.-</ecNumber>
    </recommendedName>
</protein>
<evidence type="ECO:0000256" key="5">
    <source>
        <dbReference type="PIRSR" id="PIRSR601382-1"/>
    </source>
</evidence>
<comment type="cofactor">
    <cofactor evidence="6">
        <name>Ca(2+)</name>
        <dbReference type="ChEBI" id="CHEBI:29108"/>
    </cofactor>
</comment>
<feature type="region of interest" description="Disordered" evidence="8">
    <location>
        <begin position="842"/>
        <end position="887"/>
    </location>
</feature>
<evidence type="ECO:0000256" key="6">
    <source>
        <dbReference type="PIRSR" id="PIRSR601382-2"/>
    </source>
</evidence>
<keyword evidence="4" id="KW-0325">Glycoprotein</keyword>
<dbReference type="EMBL" id="JAACJO010000001">
    <property type="protein sequence ID" value="KAF5363670.1"/>
    <property type="molecule type" value="Genomic_DNA"/>
</dbReference>
<accession>A0A8H5GF59</accession>
<evidence type="ECO:0000256" key="4">
    <source>
        <dbReference type="ARBA" id="ARBA00023180"/>
    </source>
</evidence>
<dbReference type="OrthoDB" id="8118055at2759"/>
<feature type="binding site" evidence="6">
    <location>
        <position position="482"/>
    </location>
    <ligand>
        <name>Ca(2+)</name>
        <dbReference type="ChEBI" id="CHEBI:29108"/>
    </ligand>
</feature>
<dbReference type="Gene3D" id="1.50.10.10">
    <property type="match status" value="1"/>
</dbReference>
<dbReference type="SUPFAM" id="SSF48225">
    <property type="entry name" value="Seven-hairpin glycosidases"/>
    <property type="match status" value="1"/>
</dbReference>
<keyword evidence="7" id="KW-0378">Hydrolase</keyword>
<dbReference type="GO" id="GO:0005509">
    <property type="term" value="F:calcium ion binding"/>
    <property type="evidence" value="ECO:0007669"/>
    <property type="project" value="InterPro"/>
</dbReference>
<dbReference type="Pfam" id="PF01532">
    <property type="entry name" value="Glyco_hydro_47"/>
    <property type="match status" value="1"/>
</dbReference>
<dbReference type="InterPro" id="IPR001382">
    <property type="entry name" value="Glyco_hydro_47"/>
</dbReference>